<evidence type="ECO:0000256" key="1">
    <source>
        <dbReference type="SAM" id="SignalP"/>
    </source>
</evidence>
<dbReference type="EMBL" id="JBHUFL010000002">
    <property type="protein sequence ID" value="MFD1834654.1"/>
    <property type="molecule type" value="Genomic_DNA"/>
</dbReference>
<dbReference type="PANTHER" id="PTHR43649">
    <property type="entry name" value="ARABINOSE-BINDING PROTEIN-RELATED"/>
    <property type="match status" value="1"/>
</dbReference>
<dbReference type="PROSITE" id="PS51257">
    <property type="entry name" value="PROKAR_LIPOPROTEIN"/>
    <property type="match status" value="1"/>
</dbReference>
<keyword evidence="1" id="KW-0732">Signal</keyword>
<dbReference type="InterPro" id="IPR006059">
    <property type="entry name" value="SBP"/>
</dbReference>
<feature type="signal peptide" evidence="1">
    <location>
        <begin position="1"/>
        <end position="28"/>
    </location>
</feature>
<comment type="caution">
    <text evidence="2">The sequence shown here is derived from an EMBL/GenBank/DDBJ whole genome shotgun (WGS) entry which is preliminary data.</text>
</comment>
<gene>
    <name evidence="2" type="ORF">ACFSDA_06140</name>
</gene>
<dbReference type="InterPro" id="IPR006311">
    <property type="entry name" value="TAT_signal"/>
</dbReference>
<keyword evidence="3" id="KW-1185">Reference proteome</keyword>
<organism evidence="2 3">
    <name type="scientific">Brachybacterium rhamnosum</name>
    <dbReference type="NCBI Taxonomy" id="173361"/>
    <lineage>
        <taxon>Bacteria</taxon>
        <taxon>Bacillati</taxon>
        <taxon>Actinomycetota</taxon>
        <taxon>Actinomycetes</taxon>
        <taxon>Micrococcales</taxon>
        <taxon>Dermabacteraceae</taxon>
        <taxon>Brachybacterium</taxon>
    </lineage>
</organism>
<protein>
    <submittedName>
        <fullName evidence="2">Extracellular solute-binding protein</fullName>
    </submittedName>
</protein>
<dbReference type="Gene3D" id="3.40.190.10">
    <property type="entry name" value="Periplasmic binding protein-like II"/>
    <property type="match status" value="1"/>
</dbReference>
<dbReference type="Pfam" id="PF13416">
    <property type="entry name" value="SBP_bac_8"/>
    <property type="match status" value="1"/>
</dbReference>
<dbReference type="Proteomes" id="UP001597280">
    <property type="component" value="Unassembled WGS sequence"/>
</dbReference>
<dbReference type="PROSITE" id="PS51318">
    <property type="entry name" value="TAT"/>
    <property type="match status" value="1"/>
</dbReference>
<name>A0ABW4PWU3_9MICO</name>
<dbReference type="RefSeq" id="WP_343903908.1">
    <property type="nucleotide sequence ID" value="NZ_BAAAIS010000002.1"/>
</dbReference>
<sequence length="471" mass="50316">MSRSSHGLSLPGLSRRSMLAALGLGAGAAGLAACGAPAGSDAADASNPVRDGFAQADLKVPAEYEGRTAVLFWAPWTGGPFDALGKLIKEFNDSQEDVVVVAESVGGYAELNQKFTAALQARAVPDIVCFPEMQWLQFHSSGALAPLDDYFDDEWNLDVYLQNYVAEGKAAGQTYVVPFARSTPLFYFNKTRYIEAGLPEEGPSTWQDLAEFAPELAKIKVDGRPLAALAFTADDAWHGQADIWGFGGANSDKDFQVTIDQDPGLEWLEWQRKFIHEDKFGYLAQAAGTDFTSGISAGMRGSTASLTGTTDATEGVFEVGTAFMLSSEGQEKAVPTGGSGLSVVRADSKDRQDAAAAFFRFLAGPEQSAAWHAATGYVPIVQAAAETSTVKDLVKENPNYGVALAQLENARTADYTNWNQGAVTQISAAQAKVYGDNTPAKDALGAVAPKLQEILDDNREDYEAVKFEGWK</sequence>
<feature type="chain" id="PRO_5047030441" evidence="1">
    <location>
        <begin position="29"/>
        <end position="471"/>
    </location>
</feature>
<proteinExistence type="predicted"/>
<evidence type="ECO:0000313" key="2">
    <source>
        <dbReference type="EMBL" id="MFD1834654.1"/>
    </source>
</evidence>
<dbReference type="InterPro" id="IPR050490">
    <property type="entry name" value="Bact_solute-bd_prot1"/>
</dbReference>
<evidence type="ECO:0000313" key="3">
    <source>
        <dbReference type="Proteomes" id="UP001597280"/>
    </source>
</evidence>
<dbReference type="PANTHER" id="PTHR43649:SF30">
    <property type="entry name" value="ABC TRANSPORTER SUBSTRATE-BINDING PROTEIN"/>
    <property type="match status" value="1"/>
</dbReference>
<reference evidence="3" key="1">
    <citation type="journal article" date="2019" name="Int. J. Syst. Evol. Microbiol.">
        <title>The Global Catalogue of Microorganisms (GCM) 10K type strain sequencing project: providing services to taxonomists for standard genome sequencing and annotation.</title>
        <authorList>
            <consortium name="The Broad Institute Genomics Platform"/>
            <consortium name="The Broad Institute Genome Sequencing Center for Infectious Disease"/>
            <person name="Wu L."/>
            <person name="Ma J."/>
        </authorList>
    </citation>
    <scope>NUCLEOTIDE SEQUENCE [LARGE SCALE GENOMIC DNA]</scope>
    <source>
        <strain evidence="3">JCM 11650</strain>
    </source>
</reference>
<accession>A0ABW4PWU3</accession>
<dbReference type="SUPFAM" id="SSF53850">
    <property type="entry name" value="Periplasmic binding protein-like II"/>
    <property type="match status" value="1"/>
</dbReference>